<dbReference type="RefSeq" id="WP_379850214.1">
    <property type="nucleotide sequence ID" value="NZ_JBHSMA010000013.1"/>
</dbReference>
<keyword evidence="3" id="KW-1185">Reference proteome</keyword>
<dbReference type="SUPFAM" id="SSF52540">
    <property type="entry name" value="P-loop containing nucleoside triphosphate hydrolases"/>
    <property type="match status" value="1"/>
</dbReference>
<evidence type="ECO:0000256" key="1">
    <source>
        <dbReference type="SAM" id="MobiDB-lite"/>
    </source>
</evidence>
<dbReference type="Proteomes" id="UP001596106">
    <property type="component" value="Unassembled WGS sequence"/>
</dbReference>
<accession>A0ABW0IK08</accession>
<proteinExistence type="predicted"/>
<evidence type="ECO:0008006" key="4">
    <source>
        <dbReference type="Google" id="ProtNLM"/>
    </source>
</evidence>
<sequence>MDKKAFFFSLISFFNKKHIPYVLLGDTTNFPHKIDSDIDLAVSKNDFKKIEKHMQDFACENNVDILGYLQHEITAKFFICSTKNGGSNIIMNPDICSDYYRNGFLIIKSEQLLDKRKVNHTNNKEEIFYKCNDSIAFIYYFIKRIDKQALTKENIDYLKILWNSSKSEILPLLNQYFPKETVNIICQAFNNNNEYKLVTEIEYLKKNLLFNRSILDFTLNKFREIKRILHPTGLMIGFLGPDGSGKSTLIDFVKKNYAIAFRRSDYFHLKPRHSNSNSNSNSSNINNPQGQAPRSSFLSNLKVIYLLIEYNIYYWTTAYPLKIKSSLIIFDRYYHDILVDPKRYRHNGSLWLANFIGRLIPQPDLWIFVDAPTDIIQKRKSEVSFEETDRQRIAYRLLSKKLKNSVQIDNIGTLKGVTDQLRTNLINELIRRYNQRLRRSIK</sequence>
<feature type="compositionally biased region" description="Low complexity" evidence="1">
    <location>
        <begin position="274"/>
        <end position="287"/>
    </location>
</feature>
<dbReference type="EMBL" id="JBHSMA010000013">
    <property type="protein sequence ID" value="MFC5412572.1"/>
    <property type="molecule type" value="Genomic_DNA"/>
</dbReference>
<evidence type="ECO:0000313" key="2">
    <source>
        <dbReference type="EMBL" id="MFC5412572.1"/>
    </source>
</evidence>
<gene>
    <name evidence="2" type="ORF">ACFPMF_24820</name>
</gene>
<dbReference type="InterPro" id="IPR027417">
    <property type="entry name" value="P-loop_NTPase"/>
</dbReference>
<comment type="caution">
    <text evidence="2">The sequence shown here is derived from an EMBL/GenBank/DDBJ whole genome shotgun (WGS) entry which is preliminary data.</text>
</comment>
<dbReference type="Gene3D" id="3.40.50.300">
    <property type="entry name" value="P-loop containing nucleotide triphosphate hydrolases"/>
    <property type="match status" value="1"/>
</dbReference>
<organism evidence="2 3">
    <name type="scientific">Larkinella bovis</name>
    <dbReference type="NCBI Taxonomy" id="683041"/>
    <lineage>
        <taxon>Bacteria</taxon>
        <taxon>Pseudomonadati</taxon>
        <taxon>Bacteroidota</taxon>
        <taxon>Cytophagia</taxon>
        <taxon>Cytophagales</taxon>
        <taxon>Spirosomataceae</taxon>
        <taxon>Larkinella</taxon>
    </lineage>
</organism>
<reference evidence="3" key="1">
    <citation type="journal article" date="2019" name="Int. J. Syst. Evol. Microbiol.">
        <title>The Global Catalogue of Microorganisms (GCM) 10K type strain sequencing project: providing services to taxonomists for standard genome sequencing and annotation.</title>
        <authorList>
            <consortium name="The Broad Institute Genomics Platform"/>
            <consortium name="The Broad Institute Genome Sequencing Center for Infectious Disease"/>
            <person name="Wu L."/>
            <person name="Ma J."/>
        </authorList>
    </citation>
    <scope>NUCLEOTIDE SEQUENCE [LARGE SCALE GENOMIC DNA]</scope>
    <source>
        <strain evidence="3">CCUG 55250</strain>
    </source>
</reference>
<name>A0ABW0IK08_9BACT</name>
<feature type="region of interest" description="Disordered" evidence="1">
    <location>
        <begin position="272"/>
        <end position="292"/>
    </location>
</feature>
<evidence type="ECO:0000313" key="3">
    <source>
        <dbReference type="Proteomes" id="UP001596106"/>
    </source>
</evidence>
<protein>
    <recommendedName>
        <fullName evidence="4">Thymidylate kinase-like domain-containing protein</fullName>
    </recommendedName>
</protein>